<protein>
    <recommendedName>
        <fullName evidence="3">Immunity protein Imm1</fullName>
    </recommendedName>
</protein>
<dbReference type="Proteomes" id="UP000582837">
    <property type="component" value="Unassembled WGS sequence"/>
</dbReference>
<name>A0A841GRD8_9BACT</name>
<evidence type="ECO:0008006" key="3">
    <source>
        <dbReference type="Google" id="ProtNLM"/>
    </source>
</evidence>
<evidence type="ECO:0000313" key="2">
    <source>
        <dbReference type="Proteomes" id="UP000582837"/>
    </source>
</evidence>
<keyword evidence="2" id="KW-1185">Reference proteome</keyword>
<reference evidence="1 2" key="1">
    <citation type="submission" date="2020-08" db="EMBL/GenBank/DDBJ databases">
        <title>Genomic Encyclopedia of Type Strains, Phase IV (KMG-IV): sequencing the most valuable type-strain genomes for metagenomic binning, comparative biology and taxonomic classification.</title>
        <authorList>
            <person name="Goeker M."/>
        </authorList>
    </citation>
    <scope>NUCLEOTIDE SEQUENCE [LARGE SCALE GENOMIC DNA]</scope>
    <source>
        <strain evidence="1 2">DSM 29007</strain>
    </source>
</reference>
<accession>A0A841GRD8</accession>
<sequence>MNRFYDVEITTFASGLHTSRAVVHTAGEAWAAAREAEALNACVLLVGCQTRDVSYGDFHVWLAGDRAFLRLDEHREWYARGSALDQSNAESPVEFRTLDGTYFSVPRADTVTRSQAFEALDSWLQTGEMPPSLHWA</sequence>
<evidence type="ECO:0000313" key="1">
    <source>
        <dbReference type="EMBL" id="MBB6068819.1"/>
    </source>
</evidence>
<dbReference type="RefSeq" id="WP_170031227.1">
    <property type="nucleotide sequence ID" value="NZ_JABDTL010000001.1"/>
</dbReference>
<dbReference type="InterPro" id="IPR025680">
    <property type="entry name" value="DddI"/>
</dbReference>
<gene>
    <name evidence="1" type="ORF">HNQ61_000430</name>
</gene>
<proteinExistence type="predicted"/>
<dbReference type="Pfam" id="PF14430">
    <property type="entry name" value="Imm1"/>
    <property type="match status" value="1"/>
</dbReference>
<dbReference type="AlphaFoldDB" id="A0A841GRD8"/>
<comment type="caution">
    <text evidence="1">The sequence shown here is derived from an EMBL/GenBank/DDBJ whole genome shotgun (WGS) entry which is preliminary data.</text>
</comment>
<organism evidence="1 2">
    <name type="scientific">Longimicrobium terrae</name>
    <dbReference type="NCBI Taxonomy" id="1639882"/>
    <lineage>
        <taxon>Bacteria</taxon>
        <taxon>Pseudomonadati</taxon>
        <taxon>Gemmatimonadota</taxon>
        <taxon>Longimicrobiia</taxon>
        <taxon>Longimicrobiales</taxon>
        <taxon>Longimicrobiaceae</taxon>
        <taxon>Longimicrobium</taxon>
    </lineage>
</organism>
<dbReference type="EMBL" id="JACHIA010000001">
    <property type="protein sequence ID" value="MBB6068819.1"/>
    <property type="molecule type" value="Genomic_DNA"/>
</dbReference>